<keyword evidence="1" id="KW-0808">Transferase</keyword>
<dbReference type="GO" id="GO:0004674">
    <property type="term" value="F:protein serine/threonine kinase activity"/>
    <property type="evidence" value="ECO:0007669"/>
    <property type="project" value="UniProtKB-KW"/>
</dbReference>
<feature type="domain" description="Histidine kinase/HSP90-like ATPase" evidence="2">
    <location>
        <begin position="231"/>
        <end position="343"/>
    </location>
</feature>
<keyword evidence="4" id="KW-1185">Reference proteome</keyword>
<dbReference type="EMBL" id="LLZH01000200">
    <property type="protein sequence ID" value="KUL31766.1"/>
    <property type="molecule type" value="Genomic_DNA"/>
</dbReference>
<dbReference type="Gene3D" id="3.30.565.10">
    <property type="entry name" value="Histidine kinase-like ATPase, C-terminal domain"/>
    <property type="match status" value="1"/>
</dbReference>
<name>A0A117MRG4_9ACTN</name>
<evidence type="ECO:0000313" key="3">
    <source>
        <dbReference type="EMBL" id="KUL31766.1"/>
    </source>
</evidence>
<dbReference type="PANTHER" id="PTHR35526">
    <property type="entry name" value="ANTI-SIGMA-F FACTOR RSBW-RELATED"/>
    <property type="match status" value="1"/>
</dbReference>
<dbReference type="RefSeq" id="WP_067694033.1">
    <property type="nucleotide sequence ID" value="NZ_LLZH01000200.1"/>
</dbReference>
<dbReference type="InterPro" id="IPR003594">
    <property type="entry name" value="HATPase_dom"/>
</dbReference>
<evidence type="ECO:0000256" key="1">
    <source>
        <dbReference type="ARBA" id="ARBA00022527"/>
    </source>
</evidence>
<gene>
    <name evidence="3" type="ORF">ADL15_21580</name>
</gene>
<dbReference type="AlphaFoldDB" id="A0A117MRG4"/>
<protein>
    <recommendedName>
        <fullName evidence="2">Histidine kinase/HSP90-like ATPase domain-containing protein</fullName>
    </recommendedName>
</protein>
<dbReference type="CDD" id="cd16936">
    <property type="entry name" value="HATPase_RsbW-like"/>
    <property type="match status" value="1"/>
</dbReference>
<dbReference type="InterPro" id="IPR036890">
    <property type="entry name" value="HATPase_C_sf"/>
</dbReference>
<comment type="caution">
    <text evidence="3">The sequence shown here is derived from an EMBL/GenBank/DDBJ whole genome shotgun (WGS) entry which is preliminary data.</text>
</comment>
<evidence type="ECO:0000259" key="2">
    <source>
        <dbReference type="Pfam" id="PF13581"/>
    </source>
</evidence>
<sequence>MTDEYAARQPSVDGTGRRGDSRVWELIGTHGPDVADLCRAGAVLLPDIAGLGLSAGPRAAGPPAGSVPQTRFSSDAVSARLESAQYSLDEGPCRDAAGMRRPVLAADLRVEPWAQRWPRFTGAALAAGARAVFALPLHAGAVRHDGAVDLYRRTPGPLDTQYPTAVAFAAAAAELLTLERLGLDFTMAFAAARRGHHTLGRAAGAPADARAGLDAEPPAVPLARWFNRLTLATVRSHVRAVSTAAGLSDQDVARFVLAVHEAMLNAVNHGGGYGQLLLWRRDDRLWCEISDHGPGMDITALPQYPGTSPDTGTDPDPTDRHGLWFIRQACTSLDITTDITGTRMLLSYRLEHASSP</sequence>
<dbReference type="SUPFAM" id="SSF55781">
    <property type="entry name" value="GAF domain-like"/>
    <property type="match status" value="1"/>
</dbReference>
<dbReference type="SUPFAM" id="SSF55874">
    <property type="entry name" value="ATPase domain of HSP90 chaperone/DNA topoisomerase II/histidine kinase"/>
    <property type="match status" value="1"/>
</dbReference>
<dbReference type="Proteomes" id="UP000053244">
    <property type="component" value="Unassembled WGS sequence"/>
</dbReference>
<dbReference type="Pfam" id="PF13581">
    <property type="entry name" value="HATPase_c_2"/>
    <property type="match status" value="1"/>
</dbReference>
<keyword evidence="1" id="KW-0723">Serine/threonine-protein kinase</keyword>
<keyword evidence="1" id="KW-0418">Kinase</keyword>
<accession>A0A117MRG4</accession>
<organism evidence="3 4">
    <name type="scientific">Actinoplanes awajinensis subsp. mycoplanecinus</name>
    <dbReference type="NCBI Taxonomy" id="135947"/>
    <lineage>
        <taxon>Bacteria</taxon>
        <taxon>Bacillati</taxon>
        <taxon>Actinomycetota</taxon>
        <taxon>Actinomycetes</taxon>
        <taxon>Micromonosporales</taxon>
        <taxon>Micromonosporaceae</taxon>
        <taxon>Actinoplanes</taxon>
    </lineage>
</organism>
<dbReference type="OrthoDB" id="4350801at2"/>
<dbReference type="InterPro" id="IPR029016">
    <property type="entry name" value="GAF-like_dom_sf"/>
</dbReference>
<dbReference type="Gene3D" id="3.30.450.40">
    <property type="match status" value="1"/>
</dbReference>
<dbReference type="PANTHER" id="PTHR35526:SF3">
    <property type="entry name" value="ANTI-SIGMA-F FACTOR RSBW"/>
    <property type="match status" value="1"/>
</dbReference>
<proteinExistence type="predicted"/>
<evidence type="ECO:0000313" key="4">
    <source>
        <dbReference type="Proteomes" id="UP000053244"/>
    </source>
</evidence>
<dbReference type="InterPro" id="IPR050267">
    <property type="entry name" value="Anti-sigma-factor_SerPK"/>
</dbReference>
<reference evidence="3 4" key="1">
    <citation type="submission" date="2015-10" db="EMBL/GenBank/DDBJ databases">
        <authorList>
            <person name="Gilbert D.G."/>
        </authorList>
    </citation>
    <scope>NUCLEOTIDE SEQUENCE [LARGE SCALE GENOMIC DNA]</scope>
    <source>
        <strain evidence="3 4">NRRL B-16712</strain>
    </source>
</reference>